<proteinExistence type="predicted"/>
<protein>
    <submittedName>
        <fullName evidence="2">Uncharacterized protein</fullName>
    </submittedName>
</protein>
<accession>A0A2H0ULM0</accession>
<reference evidence="3" key="1">
    <citation type="submission" date="2017-09" db="EMBL/GenBank/DDBJ databases">
        <title>Depth-based differentiation of microbial function through sediment-hosted aquifers and enrichment of novel symbionts in the deep terrestrial subsurface.</title>
        <authorList>
            <person name="Probst A.J."/>
            <person name="Ladd B."/>
            <person name="Jarett J.K."/>
            <person name="Geller-Mcgrath D.E."/>
            <person name="Sieber C.M.K."/>
            <person name="Emerson J.B."/>
            <person name="Anantharaman K."/>
            <person name="Thomas B.C."/>
            <person name="Malmstrom R."/>
            <person name="Stieglmeier M."/>
            <person name="Klingl A."/>
            <person name="Woyke T."/>
            <person name="Ryan C.M."/>
            <person name="Banfield J.F."/>
        </authorList>
    </citation>
    <scope>NUCLEOTIDE SEQUENCE [LARGE SCALE GENOMIC DNA]</scope>
</reference>
<sequence>MGQAKNRPKRTRGANDPVLPNIFPFLDIPFVAETTSPQAWEETAWNKVVVHLGTLNTKEIDSFLRVALSRRERDALLKRVVAIQRVNGGASYTEINEELKLSPQTISALKKSTEAQKYQTYSDQAKDEKKKKYRGSYLPDSETDHDPRPYRNTKYGKLYY</sequence>
<dbReference type="Gene3D" id="1.10.1270.10">
    <property type="entry name" value="TrpR-like"/>
    <property type="match status" value="1"/>
</dbReference>
<name>A0A2H0ULM0_9BACT</name>
<dbReference type="EMBL" id="PFBD01000008">
    <property type="protein sequence ID" value="PIR87297.1"/>
    <property type="molecule type" value="Genomic_DNA"/>
</dbReference>
<feature type="region of interest" description="Disordered" evidence="1">
    <location>
        <begin position="112"/>
        <end position="160"/>
    </location>
</feature>
<dbReference type="Proteomes" id="UP000229526">
    <property type="component" value="Unassembled WGS sequence"/>
</dbReference>
<gene>
    <name evidence="2" type="ORF">COU11_00920</name>
</gene>
<evidence type="ECO:0000313" key="2">
    <source>
        <dbReference type="EMBL" id="PIR87297.1"/>
    </source>
</evidence>
<dbReference type="InterPro" id="IPR010921">
    <property type="entry name" value="Trp_repressor/repl_initiator"/>
</dbReference>
<dbReference type="SUPFAM" id="SSF48295">
    <property type="entry name" value="TrpR-like"/>
    <property type="match status" value="1"/>
</dbReference>
<dbReference type="InterPro" id="IPR038116">
    <property type="entry name" value="TrpR-like_sf"/>
</dbReference>
<comment type="caution">
    <text evidence="2">The sequence shown here is derived from an EMBL/GenBank/DDBJ whole genome shotgun (WGS) entry which is preliminary data.</text>
</comment>
<evidence type="ECO:0000256" key="1">
    <source>
        <dbReference type="SAM" id="MobiDB-lite"/>
    </source>
</evidence>
<dbReference type="GO" id="GO:0043565">
    <property type="term" value="F:sequence-specific DNA binding"/>
    <property type="evidence" value="ECO:0007669"/>
    <property type="project" value="InterPro"/>
</dbReference>
<dbReference type="AlphaFoldDB" id="A0A2H0ULM0"/>
<organism evidence="2 3">
    <name type="scientific">Candidatus Harrisonbacteria bacterium CG10_big_fil_rev_8_21_14_0_10_49_15</name>
    <dbReference type="NCBI Taxonomy" id="1974587"/>
    <lineage>
        <taxon>Bacteria</taxon>
        <taxon>Candidatus Harrisoniibacteriota</taxon>
    </lineage>
</organism>
<evidence type="ECO:0000313" key="3">
    <source>
        <dbReference type="Proteomes" id="UP000229526"/>
    </source>
</evidence>